<protein>
    <recommendedName>
        <fullName evidence="3">Endonuclease/exonuclease/phosphatase domain-containing protein</fullName>
    </recommendedName>
</protein>
<keyword evidence="2" id="KW-1185">Reference proteome</keyword>
<accession>A0AAD8I8N7</accession>
<reference evidence="1" key="1">
    <citation type="submission" date="2023-02" db="EMBL/GenBank/DDBJ databases">
        <title>Genome of toxic invasive species Heracleum sosnowskyi carries increased number of genes despite the absence of recent whole-genome duplications.</title>
        <authorList>
            <person name="Schelkunov M."/>
            <person name="Shtratnikova V."/>
            <person name="Makarenko M."/>
            <person name="Klepikova A."/>
            <person name="Omelchenko D."/>
            <person name="Novikova G."/>
            <person name="Obukhova E."/>
            <person name="Bogdanov V."/>
            <person name="Penin A."/>
            <person name="Logacheva M."/>
        </authorList>
    </citation>
    <scope>NUCLEOTIDE SEQUENCE</scope>
    <source>
        <strain evidence="1">Hsosn_3</strain>
        <tissue evidence="1">Leaf</tissue>
    </source>
</reference>
<dbReference type="PANTHER" id="PTHR35218:SF9">
    <property type="entry name" value="ENDONUCLEASE_EXONUCLEASE_PHOSPHATASE DOMAIN-CONTAINING PROTEIN"/>
    <property type="match status" value="1"/>
</dbReference>
<dbReference type="PANTHER" id="PTHR35218">
    <property type="entry name" value="RNASE H DOMAIN-CONTAINING PROTEIN"/>
    <property type="match status" value="1"/>
</dbReference>
<gene>
    <name evidence="1" type="ORF">POM88_027888</name>
</gene>
<organism evidence="1 2">
    <name type="scientific">Heracleum sosnowskyi</name>
    <dbReference type="NCBI Taxonomy" id="360622"/>
    <lineage>
        <taxon>Eukaryota</taxon>
        <taxon>Viridiplantae</taxon>
        <taxon>Streptophyta</taxon>
        <taxon>Embryophyta</taxon>
        <taxon>Tracheophyta</taxon>
        <taxon>Spermatophyta</taxon>
        <taxon>Magnoliopsida</taxon>
        <taxon>eudicotyledons</taxon>
        <taxon>Gunneridae</taxon>
        <taxon>Pentapetalae</taxon>
        <taxon>asterids</taxon>
        <taxon>campanulids</taxon>
        <taxon>Apiales</taxon>
        <taxon>Apiaceae</taxon>
        <taxon>Apioideae</taxon>
        <taxon>apioid superclade</taxon>
        <taxon>Tordylieae</taxon>
        <taxon>Tordyliinae</taxon>
        <taxon>Heracleum</taxon>
    </lineage>
</organism>
<sequence>MSSPGKVQFLQDVTRSERPTFVFLSETISSYLKMERLCSKLGYDGFIAVEPIVVANNDSCWRLTGLYGEPARSERHKTWELLRNLARDANLPWCVMGDLNNITSQQDKKGGILYPNNLISGFNDCLHDTCLCDMDILGHQYTWERGRNTDHWIEIG</sequence>
<comment type="caution">
    <text evidence="1">The sequence shown here is derived from an EMBL/GenBank/DDBJ whole genome shotgun (WGS) entry which is preliminary data.</text>
</comment>
<evidence type="ECO:0000313" key="1">
    <source>
        <dbReference type="EMBL" id="KAK1381144.1"/>
    </source>
</evidence>
<dbReference type="SUPFAM" id="SSF56219">
    <property type="entry name" value="DNase I-like"/>
    <property type="match status" value="1"/>
</dbReference>
<proteinExistence type="predicted"/>
<reference evidence="1" key="2">
    <citation type="submission" date="2023-05" db="EMBL/GenBank/DDBJ databases">
        <authorList>
            <person name="Schelkunov M.I."/>
        </authorList>
    </citation>
    <scope>NUCLEOTIDE SEQUENCE</scope>
    <source>
        <strain evidence="1">Hsosn_3</strain>
        <tissue evidence="1">Leaf</tissue>
    </source>
</reference>
<evidence type="ECO:0008006" key="3">
    <source>
        <dbReference type="Google" id="ProtNLM"/>
    </source>
</evidence>
<dbReference type="InterPro" id="IPR036691">
    <property type="entry name" value="Endo/exonu/phosph_ase_sf"/>
</dbReference>
<name>A0AAD8I8N7_9APIA</name>
<dbReference type="AlphaFoldDB" id="A0AAD8I8N7"/>
<dbReference type="Proteomes" id="UP001237642">
    <property type="component" value="Unassembled WGS sequence"/>
</dbReference>
<dbReference type="Gene3D" id="3.60.10.10">
    <property type="entry name" value="Endonuclease/exonuclease/phosphatase"/>
    <property type="match status" value="1"/>
</dbReference>
<evidence type="ECO:0000313" key="2">
    <source>
        <dbReference type="Proteomes" id="UP001237642"/>
    </source>
</evidence>
<dbReference type="EMBL" id="JAUIZM010000006">
    <property type="protein sequence ID" value="KAK1381144.1"/>
    <property type="molecule type" value="Genomic_DNA"/>
</dbReference>